<gene>
    <name evidence="1" type="ORF">EYF80_018490</name>
</gene>
<comment type="caution">
    <text evidence="1">The sequence shown here is derived from an EMBL/GenBank/DDBJ whole genome shotgun (WGS) entry which is preliminary data.</text>
</comment>
<evidence type="ECO:0000313" key="1">
    <source>
        <dbReference type="EMBL" id="TNN71288.1"/>
    </source>
</evidence>
<sequence>MQHKLGEGKIVSHLNGVFRQPLKDQVIHGVTNCERDHGTTAANALKESNEKATGQWHSLLLYSVYQPRCSIPIVTLYLSSPPLQSSIRFGLSFTPAHLFLLDPFLSSVVPSYLRGEHTR</sequence>
<evidence type="ECO:0000313" key="2">
    <source>
        <dbReference type="Proteomes" id="UP000314294"/>
    </source>
</evidence>
<dbReference type="EMBL" id="SRLO01000152">
    <property type="protein sequence ID" value="TNN71288.1"/>
    <property type="molecule type" value="Genomic_DNA"/>
</dbReference>
<accession>A0A4Z2I070</accession>
<protein>
    <submittedName>
        <fullName evidence="1">Uncharacterized protein</fullName>
    </submittedName>
</protein>
<organism evidence="1 2">
    <name type="scientific">Liparis tanakae</name>
    <name type="common">Tanaka's snailfish</name>
    <dbReference type="NCBI Taxonomy" id="230148"/>
    <lineage>
        <taxon>Eukaryota</taxon>
        <taxon>Metazoa</taxon>
        <taxon>Chordata</taxon>
        <taxon>Craniata</taxon>
        <taxon>Vertebrata</taxon>
        <taxon>Euteleostomi</taxon>
        <taxon>Actinopterygii</taxon>
        <taxon>Neopterygii</taxon>
        <taxon>Teleostei</taxon>
        <taxon>Neoteleostei</taxon>
        <taxon>Acanthomorphata</taxon>
        <taxon>Eupercaria</taxon>
        <taxon>Perciformes</taxon>
        <taxon>Cottioidei</taxon>
        <taxon>Cottales</taxon>
        <taxon>Liparidae</taxon>
        <taxon>Liparis</taxon>
    </lineage>
</organism>
<proteinExistence type="predicted"/>
<keyword evidence="2" id="KW-1185">Reference proteome</keyword>
<dbReference type="AlphaFoldDB" id="A0A4Z2I070"/>
<reference evidence="1 2" key="1">
    <citation type="submission" date="2019-03" db="EMBL/GenBank/DDBJ databases">
        <title>First draft genome of Liparis tanakae, snailfish: a comprehensive survey of snailfish specific genes.</title>
        <authorList>
            <person name="Kim W."/>
            <person name="Song I."/>
            <person name="Jeong J.-H."/>
            <person name="Kim D."/>
            <person name="Kim S."/>
            <person name="Ryu S."/>
            <person name="Song J.Y."/>
            <person name="Lee S.K."/>
        </authorList>
    </citation>
    <scope>NUCLEOTIDE SEQUENCE [LARGE SCALE GENOMIC DNA]</scope>
    <source>
        <tissue evidence="1">Muscle</tissue>
    </source>
</reference>
<dbReference type="Proteomes" id="UP000314294">
    <property type="component" value="Unassembled WGS sequence"/>
</dbReference>
<name>A0A4Z2I070_9TELE</name>